<feature type="active site" evidence="2">
    <location>
        <position position="125"/>
    </location>
</feature>
<comment type="function">
    <text evidence="2">Cleaves peptides in various proteins in a process that requires ATP hydrolysis. Has a chymotrypsin-like activity. Plays a major role in the degradation of misfolded proteins.</text>
</comment>
<keyword evidence="2" id="KW-0720">Serine protease</keyword>
<comment type="catalytic activity">
    <reaction evidence="2">
        <text>Hydrolysis of proteins to small peptides in the presence of ATP and magnesium. alpha-casein is the usual test substrate. In the absence of ATP, only oligopeptides shorter than five residues are hydrolyzed (such as succinyl-Leu-Tyr-|-NHMec, and Leu-Tyr-Leu-|-Tyr-Trp, in which cleavage of the -Tyr-|-Leu- and -Tyr-|-Trp bonds also occurs).</text>
        <dbReference type="EC" id="3.4.21.92"/>
    </reaction>
</comment>
<dbReference type="Proteomes" id="UP001321477">
    <property type="component" value="Chromosome"/>
</dbReference>
<dbReference type="Gene3D" id="3.90.226.10">
    <property type="entry name" value="2-enoyl-CoA Hydratase, Chain A, domain 1"/>
    <property type="match status" value="1"/>
</dbReference>
<dbReference type="EMBL" id="AP027734">
    <property type="protein sequence ID" value="BDZ53974.1"/>
    <property type="molecule type" value="Genomic_DNA"/>
</dbReference>
<keyword evidence="5" id="KW-1185">Reference proteome</keyword>
<dbReference type="EC" id="3.4.21.92" evidence="2"/>
<dbReference type="InterPro" id="IPR001907">
    <property type="entry name" value="ClpP"/>
</dbReference>
<evidence type="ECO:0000256" key="1">
    <source>
        <dbReference type="ARBA" id="ARBA00007039"/>
    </source>
</evidence>
<dbReference type="Pfam" id="PF00574">
    <property type="entry name" value="CLP_protease"/>
    <property type="match status" value="1"/>
</dbReference>
<protein>
    <recommendedName>
        <fullName evidence="2 3">ATP-dependent Clp protease proteolytic subunit</fullName>
        <ecNumber evidence="2">3.4.21.92</ecNumber>
    </recommendedName>
    <alternativeName>
        <fullName evidence="2">Endopeptidase Clp</fullName>
    </alternativeName>
</protein>
<comment type="subcellular location">
    <subcellularLocation>
        <location evidence="2">Cytoplasm</location>
    </subcellularLocation>
</comment>
<dbReference type="PANTHER" id="PTHR10381:SF26">
    <property type="entry name" value="ATP-DEPENDENT CLP PROTEASE PROTEOLYTIC SUBUNIT-LIKE-RELATED"/>
    <property type="match status" value="1"/>
</dbReference>
<evidence type="ECO:0000313" key="4">
    <source>
        <dbReference type="EMBL" id="BDZ53974.1"/>
    </source>
</evidence>
<evidence type="ECO:0000256" key="3">
    <source>
        <dbReference type="RuleBase" id="RU003567"/>
    </source>
</evidence>
<comment type="caution">
    <text evidence="2">Lacks conserved residue(s) required for the propagation of feature annotation.</text>
</comment>
<dbReference type="RefSeq" id="WP_234661055.1">
    <property type="nucleotide sequence ID" value="NZ_AP027734.1"/>
</dbReference>
<dbReference type="PANTHER" id="PTHR10381">
    <property type="entry name" value="ATP-DEPENDENT CLP PROTEASE PROTEOLYTIC SUBUNIT"/>
    <property type="match status" value="1"/>
</dbReference>
<proteinExistence type="inferred from homology"/>
<dbReference type="InterPro" id="IPR023562">
    <property type="entry name" value="ClpP/TepA"/>
</dbReference>
<evidence type="ECO:0000256" key="2">
    <source>
        <dbReference type="HAMAP-Rule" id="MF_00444"/>
    </source>
</evidence>
<evidence type="ECO:0000313" key="5">
    <source>
        <dbReference type="Proteomes" id="UP001321477"/>
    </source>
</evidence>
<gene>
    <name evidence="4" type="primary">clpP4</name>
    <name evidence="2" type="synonym">clpP</name>
    <name evidence="4" type="ORF">GCM10025870_10470</name>
</gene>
<reference evidence="5" key="1">
    <citation type="journal article" date="2019" name="Int. J. Syst. Evol. Microbiol.">
        <title>The Global Catalogue of Microorganisms (GCM) 10K type strain sequencing project: providing services to taxonomists for standard genome sequencing and annotation.</title>
        <authorList>
            <consortium name="The Broad Institute Genomics Platform"/>
            <consortium name="The Broad Institute Genome Sequencing Center for Infectious Disease"/>
            <person name="Wu L."/>
            <person name="Ma J."/>
        </authorList>
    </citation>
    <scope>NUCLEOTIDE SEQUENCE [LARGE SCALE GENOMIC DNA]</scope>
    <source>
        <strain evidence="5">NBRC 109019</strain>
    </source>
</reference>
<keyword evidence="2" id="KW-0645">Protease</keyword>
<dbReference type="CDD" id="cd07017">
    <property type="entry name" value="S14_ClpP_2"/>
    <property type="match status" value="1"/>
</dbReference>
<dbReference type="PRINTS" id="PR00127">
    <property type="entry name" value="CLPPROTEASEP"/>
</dbReference>
<accession>A0ABM8GZR0</accession>
<dbReference type="InterPro" id="IPR029045">
    <property type="entry name" value="ClpP/crotonase-like_dom_sf"/>
</dbReference>
<name>A0ABM8GZR0_9MICO</name>
<keyword evidence="2" id="KW-0963">Cytoplasm</keyword>
<dbReference type="HAMAP" id="MF_00444">
    <property type="entry name" value="ClpP"/>
    <property type="match status" value="1"/>
</dbReference>
<sequence length="224" mass="23453">MTSYTIPYVVEKRGGVERSLDVYSRLLSERIVYLGTEIDDGVANVLIAQFLHLASESSESPISLYVNSPGGSPSAALAVYDTMRHIRPDVATTCVGRAGGPAAVLLAGGAHGRRSMLPHSTVTLHQPSTQGRGTVPDLILHADEVLRVRAELEAALAADTGRSPERLRTDTDRDLILPAEAAVEYGIADHVLSAPSIGAQAVGGRAIDGQAVGARVRGGQAASR</sequence>
<dbReference type="SUPFAM" id="SSF52096">
    <property type="entry name" value="ClpP/crotonase"/>
    <property type="match status" value="1"/>
</dbReference>
<keyword evidence="2" id="KW-0378">Hydrolase</keyword>
<comment type="similarity">
    <text evidence="1 2 3">Belongs to the peptidase S14 family.</text>
</comment>
<comment type="subunit">
    <text evidence="2">Fourteen ClpP subunits assemble into 2 heptameric rings which stack back to back to give a disk-like structure with a central cavity, resembling the structure of eukaryotic proteasomes.</text>
</comment>
<organism evidence="4 5">
    <name type="scientific">Agromyces marinus</name>
    <dbReference type="NCBI Taxonomy" id="1389020"/>
    <lineage>
        <taxon>Bacteria</taxon>
        <taxon>Bacillati</taxon>
        <taxon>Actinomycetota</taxon>
        <taxon>Actinomycetes</taxon>
        <taxon>Micrococcales</taxon>
        <taxon>Microbacteriaceae</taxon>
        <taxon>Agromyces</taxon>
    </lineage>
</organism>